<gene>
    <name evidence="2" type="ORF">Cfor_05787</name>
</gene>
<dbReference type="InterPro" id="IPR036397">
    <property type="entry name" value="RNaseH_sf"/>
</dbReference>
<dbReference type="InterPro" id="IPR052709">
    <property type="entry name" value="Transposase-MT_Hybrid"/>
</dbReference>
<accession>A0A6L2PX63</accession>
<name>A0A6L2PX63_COPFO</name>
<dbReference type="Proteomes" id="UP000502823">
    <property type="component" value="Unassembled WGS sequence"/>
</dbReference>
<sequence length="144" mass="16839">MRTVITGDESWVCGYDPETRAQSSQWKAPGSPRPKKARQVRRKVKVMLTIFFDHEGVVHDDYALERQTGNQEYYVDVLRRLRDAVRRKRPASWQRGEEVSRHGGDKTKCDDGAVGYSKEPVRQWKDRYNKCVVSEEDYFRTATP</sequence>
<dbReference type="Gene3D" id="3.30.420.10">
    <property type="entry name" value="Ribonuclease H-like superfamily/Ribonuclease H"/>
    <property type="match status" value="1"/>
</dbReference>
<feature type="region of interest" description="Disordered" evidence="1">
    <location>
        <begin position="89"/>
        <end position="114"/>
    </location>
</feature>
<evidence type="ECO:0000313" key="3">
    <source>
        <dbReference type="Proteomes" id="UP000502823"/>
    </source>
</evidence>
<dbReference type="AlphaFoldDB" id="A0A6L2PX63"/>
<feature type="compositionally biased region" description="Basic and acidic residues" evidence="1">
    <location>
        <begin position="95"/>
        <end position="111"/>
    </location>
</feature>
<dbReference type="EMBL" id="BLKM01009501">
    <property type="protein sequence ID" value="GFG37126.1"/>
    <property type="molecule type" value="Genomic_DNA"/>
</dbReference>
<comment type="caution">
    <text evidence="2">The sequence shown here is derived from an EMBL/GenBank/DDBJ whole genome shotgun (WGS) entry which is preliminary data.</text>
</comment>
<dbReference type="InParanoid" id="A0A6L2PX63"/>
<dbReference type="PANTHER" id="PTHR46060:SF1">
    <property type="entry name" value="MARINER MOS1 TRANSPOSASE-LIKE PROTEIN"/>
    <property type="match status" value="1"/>
</dbReference>
<evidence type="ECO:0000313" key="2">
    <source>
        <dbReference type="EMBL" id="GFG37126.1"/>
    </source>
</evidence>
<dbReference type="PANTHER" id="PTHR46060">
    <property type="entry name" value="MARINER MOS1 TRANSPOSASE-LIKE PROTEIN"/>
    <property type="match status" value="1"/>
</dbReference>
<evidence type="ECO:0000256" key="1">
    <source>
        <dbReference type="SAM" id="MobiDB-lite"/>
    </source>
</evidence>
<dbReference type="Pfam" id="PF01359">
    <property type="entry name" value="Transposase_1"/>
    <property type="match status" value="1"/>
</dbReference>
<dbReference type="OrthoDB" id="8190404at2759"/>
<keyword evidence="3" id="KW-1185">Reference proteome</keyword>
<organism evidence="2 3">
    <name type="scientific">Coptotermes formosanus</name>
    <name type="common">Formosan subterranean termite</name>
    <dbReference type="NCBI Taxonomy" id="36987"/>
    <lineage>
        <taxon>Eukaryota</taxon>
        <taxon>Metazoa</taxon>
        <taxon>Ecdysozoa</taxon>
        <taxon>Arthropoda</taxon>
        <taxon>Hexapoda</taxon>
        <taxon>Insecta</taxon>
        <taxon>Pterygota</taxon>
        <taxon>Neoptera</taxon>
        <taxon>Polyneoptera</taxon>
        <taxon>Dictyoptera</taxon>
        <taxon>Blattodea</taxon>
        <taxon>Blattoidea</taxon>
        <taxon>Termitoidae</taxon>
        <taxon>Rhinotermitidae</taxon>
        <taxon>Coptotermes</taxon>
    </lineage>
</organism>
<dbReference type="InterPro" id="IPR001888">
    <property type="entry name" value="Transposase_1"/>
</dbReference>
<reference evidence="3" key="1">
    <citation type="submission" date="2020-01" db="EMBL/GenBank/DDBJ databases">
        <title>Draft genome sequence of the Termite Coptotermes fromosanus.</title>
        <authorList>
            <person name="Itakura S."/>
            <person name="Yosikawa Y."/>
            <person name="Umezawa K."/>
        </authorList>
    </citation>
    <scope>NUCLEOTIDE SEQUENCE [LARGE SCALE GENOMIC DNA]</scope>
</reference>
<proteinExistence type="predicted"/>
<dbReference type="GO" id="GO:0003676">
    <property type="term" value="F:nucleic acid binding"/>
    <property type="evidence" value="ECO:0007669"/>
    <property type="project" value="InterPro"/>
</dbReference>
<protein>
    <submittedName>
        <fullName evidence="2">Uncharacterized protein</fullName>
    </submittedName>
</protein>